<keyword evidence="4" id="KW-0256">Endoplasmic reticulum</keyword>
<dbReference type="GO" id="GO:0005484">
    <property type="term" value="F:SNAP receptor activity"/>
    <property type="evidence" value="ECO:0007669"/>
    <property type="project" value="InterPro"/>
</dbReference>
<feature type="compositionally biased region" description="Acidic residues" evidence="10">
    <location>
        <begin position="415"/>
        <end position="424"/>
    </location>
</feature>
<feature type="compositionally biased region" description="Acidic residues" evidence="10">
    <location>
        <begin position="432"/>
        <end position="444"/>
    </location>
</feature>
<evidence type="ECO:0000256" key="4">
    <source>
        <dbReference type="ARBA" id="ARBA00022824"/>
    </source>
</evidence>
<feature type="region of interest" description="Disordered" evidence="10">
    <location>
        <begin position="163"/>
        <end position="191"/>
    </location>
</feature>
<feature type="compositionally biased region" description="Acidic residues" evidence="10">
    <location>
        <begin position="453"/>
        <end position="462"/>
    </location>
</feature>
<accession>A0A7C8PU30</accession>
<comment type="subcellular location">
    <subcellularLocation>
        <location evidence="1">Endoplasmic reticulum membrane</location>
        <topology evidence="1">Single-pass type IV membrane protein</topology>
    </subcellularLocation>
</comment>
<evidence type="ECO:0000256" key="8">
    <source>
        <dbReference type="ARBA" id="ARBA00023136"/>
    </source>
</evidence>
<dbReference type="GO" id="GO:0031201">
    <property type="term" value="C:SNARE complex"/>
    <property type="evidence" value="ECO:0007669"/>
    <property type="project" value="TreeGrafter"/>
</dbReference>
<name>A0A7C8PU30_ORBOL</name>
<dbReference type="EMBL" id="SOZJ01000002">
    <property type="protein sequence ID" value="TGJ71082.1"/>
    <property type="molecule type" value="Genomic_DNA"/>
</dbReference>
<sequence length="462" mass="50589">MERVNATVAPMRPSNHLDFTTSPEPILNLTNLLLLHGTTITIMSTASSEISERIAVLTNAYQEVTTYIDRLANLTAPGTEEARNELAGLIHQSLKEGDAELETLTLQTATLNPSTDPQAALHSRLHKLSEEFKHTRTIYRKSLLHSKRSSTLNARREREAILLSQQSSIPTSSTSSTNASPSTSTASLPLQVPGSVLYRRPYHQTTSSKSKKDAQSDLLTSASSDVTTALRRTHALMTAELTRSHFASETLAQSTETLKQLGSNYSSFDNVISKSKGLITDLVKKNKSDMWYYQMSLYILIGTIGWLIFRRLLWGPVFLLVWLPLRMLIWMVLMPFRGGEVAVSNSGDGNVMGKVESVLGGGDARSEVRKVVESIAPEVGGGNNAIEEPSVKKVVLSNGEEVEIPLETPLHPVESEGEWVDEDSDGGKEGGEGDEGGEIDEVGEDHEVHEGNESIEDNHDEL</sequence>
<keyword evidence="3 11" id="KW-0812">Transmembrane</keyword>
<keyword evidence="6 11" id="KW-1133">Transmembrane helix</keyword>
<keyword evidence="2" id="KW-0813">Transport</keyword>
<protein>
    <recommendedName>
        <fullName evidence="12">Sec20 C-terminal domain-containing protein</fullName>
    </recommendedName>
</protein>
<evidence type="ECO:0000256" key="11">
    <source>
        <dbReference type="SAM" id="Phobius"/>
    </source>
</evidence>
<feature type="compositionally biased region" description="Low complexity" evidence="10">
    <location>
        <begin position="163"/>
        <end position="187"/>
    </location>
</feature>
<evidence type="ECO:0000313" key="13">
    <source>
        <dbReference type="EMBL" id="TGJ71082.1"/>
    </source>
</evidence>
<evidence type="ECO:0000256" key="9">
    <source>
        <dbReference type="ARBA" id="ARBA00037934"/>
    </source>
</evidence>
<evidence type="ECO:0000256" key="1">
    <source>
        <dbReference type="ARBA" id="ARBA00004163"/>
    </source>
</evidence>
<dbReference type="GO" id="GO:0006890">
    <property type="term" value="P:retrograde vesicle-mediated transport, Golgi to endoplasmic reticulum"/>
    <property type="evidence" value="ECO:0007669"/>
    <property type="project" value="InterPro"/>
</dbReference>
<feature type="domain" description="Sec20 C-terminal" evidence="12">
    <location>
        <begin position="222"/>
        <end position="312"/>
    </location>
</feature>
<evidence type="ECO:0000256" key="6">
    <source>
        <dbReference type="ARBA" id="ARBA00022989"/>
    </source>
</evidence>
<feature type="region of interest" description="Disordered" evidence="10">
    <location>
        <begin position="405"/>
        <end position="462"/>
    </location>
</feature>
<comment type="similarity">
    <text evidence="9">Belongs to the SEC20 family.</text>
</comment>
<evidence type="ECO:0000313" key="14">
    <source>
        <dbReference type="Proteomes" id="UP000297595"/>
    </source>
</evidence>
<evidence type="ECO:0000256" key="3">
    <source>
        <dbReference type="ARBA" id="ARBA00022692"/>
    </source>
</evidence>
<dbReference type="Proteomes" id="UP000297595">
    <property type="component" value="Unassembled WGS sequence"/>
</dbReference>
<evidence type="ECO:0000256" key="10">
    <source>
        <dbReference type="SAM" id="MobiDB-lite"/>
    </source>
</evidence>
<dbReference type="InterPro" id="IPR005606">
    <property type="entry name" value="Sec20"/>
</dbReference>
<comment type="caution">
    <text evidence="13">The sequence shown here is derived from an EMBL/GenBank/DDBJ whole genome shotgun (WGS) entry which is preliminary data.</text>
</comment>
<dbReference type="OrthoDB" id="46868at2759"/>
<evidence type="ECO:0000256" key="7">
    <source>
        <dbReference type="ARBA" id="ARBA00023054"/>
    </source>
</evidence>
<proteinExistence type="inferred from homology"/>
<dbReference type="PANTHER" id="PTHR12825:SF0">
    <property type="entry name" value="VESICLE TRANSPORT PROTEIN SEC20"/>
    <property type="match status" value="1"/>
</dbReference>
<keyword evidence="7" id="KW-0175">Coiled coil</keyword>
<dbReference type="InterPro" id="IPR056173">
    <property type="entry name" value="Sec20_C"/>
</dbReference>
<dbReference type="Pfam" id="PF03908">
    <property type="entry name" value="Sec20"/>
    <property type="match status" value="1"/>
</dbReference>
<gene>
    <name evidence="13" type="ORF">EYR41_003078</name>
</gene>
<organism evidence="13 14">
    <name type="scientific">Orbilia oligospora</name>
    <name type="common">Nematode-trapping fungus</name>
    <name type="synonym">Arthrobotrys oligospora</name>
    <dbReference type="NCBI Taxonomy" id="2813651"/>
    <lineage>
        <taxon>Eukaryota</taxon>
        <taxon>Fungi</taxon>
        <taxon>Dikarya</taxon>
        <taxon>Ascomycota</taxon>
        <taxon>Pezizomycotina</taxon>
        <taxon>Orbiliomycetes</taxon>
        <taxon>Orbiliales</taxon>
        <taxon>Orbiliaceae</taxon>
        <taxon>Orbilia</taxon>
    </lineage>
</organism>
<evidence type="ECO:0000256" key="5">
    <source>
        <dbReference type="ARBA" id="ARBA00022892"/>
    </source>
</evidence>
<reference evidence="13 14" key="1">
    <citation type="submission" date="2019-03" db="EMBL/GenBank/DDBJ databases">
        <title>Nematode-trapping fungi genome.</title>
        <authorList>
            <person name="Vidal-Diez De Ulzurrun G."/>
        </authorList>
    </citation>
    <scope>NUCLEOTIDE SEQUENCE [LARGE SCALE GENOMIC DNA]</scope>
    <source>
        <strain evidence="13 14">TWF154</strain>
    </source>
</reference>
<dbReference type="GO" id="GO:0005789">
    <property type="term" value="C:endoplasmic reticulum membrane"/>
    <property type="evidence" value="ECO:0007669"/>
    <property type="project" value="UniProtKB-SubCell"/>
</dbReference>
<keyword evidence="8 11" id="KW-0472">Membrane</keyword>
<evidence type="ECO:0000256" key="2">
    <source>
        <dbReference type="ARBA" id="ARBA00022448"/>
    </source>
</evidence>
<feature type="transmembrane region" description="Helical" evidence="11">
    <location>
        <begin position="316"/>
        <end position="336"/>
    </location>
</feature>
<evidence type="ECO:0000259" key="12">
    <source>
        <dbReference type="Pfam" id="PF03908"/>
    </source>
</evidence>
<dbReference type="AlphaFoldDB" id="A0A7C8PU30"/>
<feature type="transmembrane region" description="Helical" evidence="11">
    <location>
        <begin position="291"/>
        <end position="309"/>
    </location>
</feature>
<keyword evidence="5" id="KW-0931">ER-Golgi transport</keyword>
<dbReference type="PANTHER" id="PTHR12825">
    <property type="entry name" value="BNIP1-RELATED"/>
    <property type="match status" value="1"/>
</dbReference>